<evidence type="ECO:0000256" key="13">
    <source>
        <dbReference type="ARBA" id="ARBA00047881"/>
    </source>
</evidence>
<evidence type="ECO:0000256" key="6">
    <source>
        <dbReference type="ARBA" id="ARBA00023511"/>
    </source>
</evidence>
<dbReference type="InterPro" id="IPR000819">
    <property type="entry name" value="Peptidase_M17_C"/>
</dbReference>
<evidence type="ECO:0000256" key="4">
    <source>
        <dbReference type="ARBA" id="ARBA00022670"/>
    </source>
</evidence>
<comment type="catalytic activity">
    <reaction evidence="13">
        <text>S-benzyl-L-cysteinylglycine + H2O = S-benzyl-L-cysteine + glycine</text>
        <dbReference type="Rhea" id="RHEA:62568"/>
        <dbReference type="ChEBI" id="CHEBI:15377"/>
        <dbReference type="ChEBI" id="CHEBI:57305"/>
        <dbReference type="ChEBI" id="CHEBI:145802"/>
        <dbReference type="ChEBI" id="CHEBI:145803"/>
    </reaction>
    <physiologicalReaction direction="left-to-right" evidence="13">
        <dbReference type="Rhea" id="RHEA:62569"/>
    </physiologicalReaction>
</comment>
<reference evidence="17" key="1">
    <citation type="journal article" date="2021" name="Mol. Ecol. Resour.">
        <title>Apolygus lucorum genome provides insights into omnivorousness and mesophyll feeding.</title>
        <authorList>
            <person name="Liu Y."/>
            <person name="Liu H."/>
            <person name="Wang H."/>
            <person name="Huang T."/>
            <person name="Liu B."/>
            <person name="Yang B."/>
            <person name="Yin L."/>
            <person name="Li B."/>
            <person name="Zhang Y."/>
            <person name="Zhang S."/>
            <person name="Jiang F."/>
            <person name="Zhang X."/>
            <person name="Ren Y."/>
            <person name="Wang B."/>
            <person name="Wang S."/>
            <person name="Lu Y."/>
            <person name="Wu K."/>
            <person name="Fan W."/>
            <person name="Wang G."/>
        </authorList>
    </citation>
    <scope>NUCLEOTIDE SEQUENCE</scope>
    <source>
        <strain evidence="17">12Hb</strain>
    </source>
</reference>
<dbReference type="GO" id="GO:0005737">
    <property type="term" value="C:cytoplasm"/>
    <property type="evidence" value="ECO:0007669"/>
    <property type="project" value="InterPro"/>
</dbReference>
<evidence type="ECO:0000256" key="7">
    <source>
        <dbReference type="ARBA" id="ARBA00023625"/>
    </source>
</evidence>
<comment type="caution">
    <text evidence="17">The sequence shown here is derived from an EMBL/GenBank/DDBJ whole genome shotgun (WGS) entry which is preliminary data.</text>
</comment>
<name>A0A8S9XXQ4_APOLU</name>
<dbReference type="EC" id="3.4.13.23" evidence="7"/>
<dbReference type="SUPFAM" id="SSF52949">
    <property type="entry name" value="Macro domain-like"/>
    <property type="match status" value="1"/>
</dbReference>
<sequence>MSGKIHRLFRQLVSVQFVQIRMLNCADTNEFTGLVLGQYANYTENHGISTSCTDALIKYDKLTNGKITELLKLSPIPALGEVRVFYGVEPRFSAVAVVGMGEECVGYNDLEELDEWKEAIRIGAAAGSRALQDLNMRTIFVESFGHAESAAEGSALGVWIYQELKNLAQQKTIPRLELHDSCDFTGWQIGLQKAAAQNLARQLAETPANLLTPIAFAQAAVEVLCKAGVSVEVKVRNWSKIMKMEAFLMSARGSCEPPIFLETSYYGCDPDVSPIVLVGKGTTFDSGGLCLKSCPTLKHMRGEMSGAAIVVAVCRAASALQLPINIRGLIPLYENLPGSCAMKPGDIIRARNGKTILIETTDDGRMALADALVYSGIYNPKFILDIGSLSKEIVDLLGSAATGVFSNNDSLFENMRIAGMHTGDRVWRLPLWDHYTEKITTQPFADVQDHLIHKNVTGVTCAAAAFLKQFIPNVDWIHLDTTGTNISTGSCYVRKGMSGRPTRTVVEFLAQLACISRNEEEAVGKECLDRGTGS</sequence>
<evidence type="ECO:0000259" key="15">
    <source>
        <dbReference type="Pfam" id="PF00883"/>
    </source>
</evidence>
<evidence type="ECO:0000256" key="3">
    <source>
        <dbReference type="ARBA" id="ARBA00022438"/>
    </source>
</evidence>
<evidence type="ECO:0000256" key="9">
    <source>
        <dbReference type="ARBA" id="ARBA00030930"/>
    </source>
</evidence>
<keyword evidence="18" id="KW-1185">Reference proteome</keyword>
<dbReference type="CDD" id="cd00433">
    <property type="entry name" value="Peptidase_M17"/>
    <property type="match status" value="1"/>
</dbReference>
<evidence type="ECO:0000256" key="11">
    <source>
        <dbReference type="ARBA" id="ARBA00031564"/>
    </source>
</evidence>
<dbReference type="PANTHER" id="PTHR11963:SF25">
    <property type="entry name" value="CYTOSOL AMINOPEPTIDASE"/>
    <property type="match status" value="1"/>
</dbReference>
<comment type="function">
    <text evidence="12">Cytosolic metallopeptidase that catalyzes the removal of unsubstituted N-terminal hydrophobic amino acids from various peptides. The presence of Zn(2+) ions is essential for the peptidase activity, and the association with other cofactors can modulate the substrate spectificity of the enzyme. For instance, in the presence of Mn(2+), it displays a specific Cys-Gly hydrolyzing activity of Cys-Gly-S-conjugates. Involved in the metabolism of glutathione and in the degradation of glutathione S-conjugates, which may play a role in the control of the cell redox status.</text>
</comment>
<dbReference type="GO" id="GO:0006508">
    <property type="term" value="P:proteolysis"/>
    <property type="evidence" value="ECO:0007669"/>
    <property type="project" value="UniProtKB-KW"/>
</dbReference>
<keyword evidence="4" id="KW-0645">Protease</keyword>
<dbReference type="PRINTS" id="PR00481">
    <property type="entry name" value="LAMNOPPTDASE"/>
</dbReference>
<dbReference type="Proteomes" id="UP000466442">
    <property type="component" value="Unassembled WGS sequence"/>
</dbReference>
<comment type="catalytic activity">
    <reaction evidence="6">
        <text>an S-substituted L-cysteinylglycine + H2O = an S-substituted L-cysteine + glycine</text>
        <dbReference type="Rhea" id="RHEA:60444"/>
        <dbReference type="ChEBI" id="CHEBI:15377"/>
        <dbReference type="ChEBI" id="CHEBI:57305"/>
        <dbReference type="ChEBI" id="CHEBI:58717"/>
        <dbReference type="ChEBI" id="CHEBI:143103"/>
        <dbReference type="EC" id="3.4.13.23"/>
    </reaction>
    <physiologicalReaction direction="left-to-right" evidence="6">
        <dbReference type="Rhea" id="RHEA:60445"/>
    </physiologicalReaction>
</comment>
<gene>
    <name evidence="17" type="ORF">GE061_011563</name>
</gene>
<dbReference type="PANTHER" id="PTHR11963">
    <property type="entry name" value="LEUCINE AMINOPEPTIDASE-RELATED"/>
    <property type="match status" value="1"/>
</dbReference>
<dbReference type="AlphaFoldDB" id="A0A8S9XXQ4"/>
<proteinExistence type="inferred from homology"/>
<keyword evidence="5" id="KW-0378">Hydrolase</keyword>
<evidence type="ECO:0000256" key="8">
    <source>
        <dbReference type="ARBA" id="ARBA00029605"/>
    </source>
</evidence>
<evidence type="ECO:0000313" key="18">
    <source>
        <dbReference type="Proteomes" id="UP000466442"/>
    </source>
</evidence>
<dbReference type="InterPro" id="IPR011356">
    <property type="entry name" value="Leucine_aapep/pepB"/>
</dbReference>
<dbReference type="GO" id="GO:0070006">
    <property type="term" value="F:metalloaminopeptidase activity"/>
    <property type="evidence" value="ECO:0007669"/>
    <property type="project" value="InterPro"/>
</dbReference>
<protein>
    <recommendedName>
        <fullName evidence="2">Cytosol aminopeptidase</fullName>
        <ecNumber evidence="7">3.4.13.23</ecNumber>
    </recommendedName>
    <alternativeName>
        <fullName evidence="10">Cysteinylglycine-S-conjugate dipeptidase</fullName>
    </alternativeName>
    <alternativeName>
        <fullName evidence="11">Leucine aminopeptidase 3</fullName>
    </alternativeName>
    <alternativeName>
        <fullName evidence="9">Proline aminopeptidase</fullName>
    </alternativeName>
    <alternativeName>
        <fullName evidence="8">Prolyl aminopeptidase</fullName>
    </alternativeName>
</protein>
<evidence type="ECO:0000313" key="17">
    <source>
        <dbReference type="EMBL" id="KAF6213840.1"/>
    </source>
</evidence>
<dbReference type="SUPFAM" id="SSF53187">
    <property type="entry name" value="Zn-dependent exopeptidases"/>
    <property type="match status" value="1"/>
</dbReference>
<dbReference type="OrthoDB" id="412814at2759"/>
<dbReference type="InterPro" id="IPR008283">
    <property type="entry name" value="Peptidase_M17_N"/>
</dbReference>
<feature type="domain" description="Peptidase M17 leucyl aminopeptidase N-terminal" evidence="16">
    <location>
        <begin position="53"/>
        <end position="165"/>
    </location>
</feature>
<dbReference type="EMBL" id="WIXP02000003">
    <property type="protein sequence ID" value="KAF6213840.1"/>
    <property type="molecule type" value="Genomic_DNA"/>
</dbReference>
<dbReference type="Gene3D" id="3.40.220.10">
    <property type="entry name" value="Leucine Aminopeptidase, subunit E, domain 1"/>
    <property type="match status" value="1"/>
</dbReference>
<keyword evidence="3" id="KW-0031">Aminopeptidase</keyword>
<evidence type="ECO:0000256" key="1">
    <source>
        <dbReference type="ARBA" id="ARBA00009528"/>
    </source>
</evidence>
<dbReference type="Pfam" id="PF00883">
    <property type="entry name" value="Peptidase_M17"/>
    <property type="match status" value="1"/>
</dbReference>
<dbReference type="Gene3D" id="3.40.630.10">
    <property type="entry name" value="Zn peptidases"/>
    <property type="match status" value="1"/>
</dbReference>
<dbReference type="InterPro" id="IPR043472">
    <property type="entry name" value="Macro_dom-like"/>
</dbReference>
<evidence type="ECO:0000256" key="10">
    <source>
        <dbReference type="ARBA" id="ARBA00030997"/>
    </source>
</evidence>
<comment type="similarity">
    <text evidence="1">Belongs to the peptidase M17 family.</text>
</comment>
<dbReference type="GO" id="GO:0030145">
    <property type="term" value="F:manganese ion binding"/>
    <property type="evidence" value="ECO:0007669"/>
    <property type="project" value="InterPro"/>
</dbReference>
<evidence type="ECO:0000256" key="2">
    <source>
        <dbReference type="ARBA" id="ARBA00014190"/>
    </source>
</evidence>
<dbReference type="Pfam" id="PF02789">
    <property type="entry name" value="Peptidase_M17_N"/>
    <property type="match status" value="1"/>
</dbReference>
<feature type="domain" description="Cytosol aminopeptidase" evidence="15">
    <location>
        <begin position="198"/>
        <end position="506"/>
    </location>
</feature>
<accession>A0A8S9XXQ4</accession>
<evidence type="ECO:0000259" key="16">
    <source>
        <dbReference type="Pfam" id="PF02789"/>
    </source>
</evidence>
<evidence type="ECO:0000256" key="14">
    <source>
        <dbReference type="ARBA" id="ARBA00049107"/>
    </source>
</evidence>
<organism evidence="17 18">
    <name type="scientific">Apolygus lucorum</name>
    <name type="common">Small green plant bug</name>
    <name type="synonym">Lygocoris lucorum</name>
    <dbReference type="NCBI Taxonomy" id="248454"/>
    <lineage>
        <taxon>Eukaryota</taxon>
        <taxon>Metazoa</taxon>
        <taxon>Ecdysozoa</taxon>
        <taxon>Arthropoda</taxon>
        <taxon>Hexapoda</taxon>
        <taxon>Insecta</taxon>
        <taxon>Pterygota</taxon>
        <taxon>Neoptera</taxon>
        <taxon>Paraneoptera</taxon>
        <taxon>Hemiptera</taxon>
        <taxon>Heteroptera</taxon>
        <taxon>Panheteroptera</taxon>
        <taxon>Cimicomorpha</taxon>
        <taxon>Miridae</taxon>
        <taxon>Mirini</taxon>
        <taxon>Apolygus</taxon>
    </lineage>
</organism>
<comment type="catalytic activity">
    <reaction evidence="14">
        <text>L-cysteinylglycine + H2O = L-cysteine + glycine</text>
        <dbReference type="Rhea" id="RHEA:28783"/>
        <dbReference type="ChEBI" id="CHEBI:15377"/>
        <dbReference type="ChEBI" id="CHEBI:35235"/>
        <dbReference type="ChEBI" id="CHEBI:57305"/>
        <dbReference type="ChEBI" id="CHEBI:61694"/>
    </reaction>
    <physiologicalReaction direction="left-to-right" evidence="14">
        <dbReference type="Rhea" id="RHEA:28784"/>
    </physiologicalReaction>
</comment>
<evidence type="ECO:0000256" key="12">
    <source>
        <dbReference type="ARBA" id="ARBA00045966"/>
    </source>
</evidence>
<evidence type="ECO:0000256" key="5">
    <source>
        <dbReference type="ARBA" id="ARBA00022801"/>
    </source>
</evidence>